<keyword evidence="2" id="KW-0547">Nucleotide-binding</keyword>
<reference evidence="6 7" key="1">
    <citation type="submission" date="2016-10" db="EMBL/GenBank/DDBJ databases">
        <authorList>
            <person name="de Groot N.N."/>
        </authorList>
    </citation>
    <scope>NUCLEOTIDE SEQUENCE [LARGE SCALE GENOMIC DNA]</scope>
    <source>
        <strain evidence="6 7">AB35.6</strain>
    </source>
</reference>
<feature type="domain" description="ABC transporter" evidence="5">
    <location>
        <begin position="81"/>
        <end position="317"/>
    </location>
</feature>
<evidence type="ECO:0000256" key="3">
    <source>
        <dbReference type="ARBA" id="ARBA00022840"/>
    </source>
</evidence>
<dbReference type="PROSITE" id="PS50893">
    <property type="entry name" value="ABC_TRANSPORTER_2"/>
    <property type="match status" value="1"/>
</dbReference>
<dbReference type="GO" id="GO:0016887">
    <property type="term" value="F:ATP hydrolysis activity"/>
    <property type="evidence" value="ECO:0007669"/>
    <property type="project" value="InterPro"/>
</dbReference>
<keyword evidence="1" id="KW-0813">Transport</keyword>
<feature type="compositionally biased region" description="Basic and acidic residues" evidence="4">
    <location>
        <begin position="8"/>
        <end position="23"/>
    </location>
</feature>
<dbReference type="SUPFAM" id="SSF52540">
    <property type="entry name" value="P-loop containing nucleoside triphosphate hydrolases"/>
    <property type="match status" value="1"/>
</dbReference>
<evidence type="ECO:0000313" key="6">
    <source>
        <dbReference type="EMBL" id="SEB42438.1"/>
    </source>
</evidence>
<dbReference type="OrthoDB" id="9772862at2"/>
<dbReference type="SMART" id="SM00382">
    <property type="entry name" value="AAA"/>
    <property type="match status" value="1"/>
</dbReference>
<evidence type="ECO:0000256" key="1">
    <source>
        <dbReference type="ARBA" id="ARBA00022448"/>
    </source>
</evidence>
<evidence type="ECO:0000313" key="7">
    <source>
        <dbReference type="Proteomes" id="UP000182409"/>
    </source>
</evidence>
<dbReference type="Pfam" id="PF00005">
    <property type="entry name" value="ABC_tran"/>
    <property type="match status" value="1"/>
</dbReference>
<dbReference type="InterPro" id="IPR003439">
    <property type="entry name" value="ABC_transporter-like_ATP-bd"/>
</dbReference>
<evidence type="ECO:0000259" key="5">
    <source>
        <dbReference type="PROSITE" id="PS50893"/>
    </source>
</evidence>
<organism evidence="6 7">
    <name type="scientific">Terriglobus roseus</name>
    <dbReference type="NCBI Taxonomy" id="392734"/>
    <lineage>
        <taxon>Bacteria</taxon>
        <taxon>Pseudomonadati</taxon>
        <taxon>Acidobacteriota</taxon>
        <taxon>Terriglobia</taxon>
        <taxon>Terriglobales</taxon>
        <taxon>Acidobacteriaceae</taxon>
        <taxon>Terriglobus</taxon>
    </lineage>
</organism>
<dbReference type="Gene3D" id="3.40.50.300">
    <property type="entry name" value="P-loop containing nucleotide triphosphate hydrolases"/>
    <property type="match status" value="1"/>
</dbReference>
<dbReference type="PANTHER" id="PTHR43023">
    <property type="entry name" value="PROTEIN TRIGALACTOSYLDIACYLGLYCEROL 3, CHLOROPLASTIC"/>
    <property type="match status" value="1"/>
</dbReference>
<gene>
    <name evidence="6" type="ORF">SAMN05443244_0434</name>
</gene>
<dbReference type="GO" id="GO:0005524">
    <property type="term" value="F:ATP binding"/>
    <property type="evidence" value="ECO:0007669"/>
    <property type="project" value="UniProtKB-KW"/>
</dbReference>
<protein>
    <submittedName>
        <fullName evidence="6">Phospholipid/cholesterol/gamma-HCH transport system ATP-binding protein</fullName>
    </submittedName>
</protein>
<dbReference type="AlphaFoldDB" id="A0A1H4J9X2"/>
<name>A0A1H4J9X2_9BACT</name>
<accession>A0A1H4J9X2</accession>
<feature type="region of interest" description="Disordered" evidence="4">
    <location>
        <begin position="1"/>
        <end position="46"/>
    </location>
</feature>
<dbReference type="EMBL" id="FNSD01000001">
    <property type="protein sequence ID" value="SEB42438.1"/>
    <property type="molecule type" value="Genomic_DNA"/>
</dbReference>
<sequence length="325" mass="36442">MPDQPLEDQNKLQKQDQVLRDDESAQQDVPLTADEQATEELLNKPLVDEVSEDVAEEVGEFFEQSKEQNEVSVEDSRKPYISFEHVFKSFGDFKVLEDVSFFVKPGETLCILGRSGVGKSVSLQMLMGFLKPDKGIISVANENICGFNEKEMQPIRRKVTMVFQNGALFDSVSVGENVAFPLREKGELEEEQIRQVVKGLLEMVGVAGMDDLLPSDLSTGMKRSVAIARALAAQPEAVLYDEPTTMVDPLMAHLLGDLIERLKRQLHLTSIVVTHDMRFAKKLADRLLFLHEGTARFFGTLAELEKSDDPILRDFMALDELVLPQ</sequence>
<proteinExistence type="predicted"/>
<dbReference type="InterPro" id="IPR027417">
    <property type="entry name" value="P-loop_NTPase"/>
</dbReference>
<dbReference type="RefSeq" id="WP_074652142.1">
    <property type="nucleotide sequence ID" value="NZ_FNSD01000001.1"/>
</dbReference>
<evidence type="ECO:0000256" key="2">
    <source>
        <dbReference type="ARBA" id="ARBA00022741"/>
    </source>
</evidence>
<dbReference type="PANTHER" id="PTHR43023:SF6">
    <property type="entry name" value="INTERMEMBRANE PHOSPHOLIPID TRANSPORT SYSTEM ATP-BINDING PROTEIN MLAF"/>
    <property type="match status" value="1"/>
</dbReference>
<dbReference type="InterPro" id="IPR003593">
    <property type="entry name" value="AAA+_ATPase"/>
</dbReference>
<evidence type="ECO:0000256" key="4">
    <source>
        <dbReference type="SAM" id="MobiDB-lite"/>
    </source>
</evidence>
<keyword evidence="3 6" id="KW-0067">ATP-binding</keyword>
<dbReference type="Proteomes" id="UP000182409">
    <property type="component" value="Unassembled WGS sequence"/>
</dbReference>